<evidence type="ECO:0000256" key="4">
    <source>
        <dbReference type="ARBA" id="ARBA00022840"/>
    </source>
</evidence>
<dbReference type="Pfam" id="PF00271">
    <property type="entry name" value="Helicase_C"/>
    <property type="match status" value="1"/>
</dbReference>
<dbReference type="CDD" id="cd18787">
    <property type="entry name" value="SF2_C_DEAD"/>
    <property type="match status" value="1"/>
</dbReference>
<evidence type="ECO:0000256" key="2">
    <source>
        <dbReference type="ARBA" id="ARBA00022801"/>
    </source>
</evidence>
<protein>
    <recommendedName>
        <fullName evidence="5">Helicase C-terminal domain-containing protein</fullName>
    </recommendedName>
</protein>
<evidence type="ECO:0000313" key="6">
    <source>
        <dbReference type="EMBL" id="KAJ8896425.1"/>
    </source>
</evidence>
<dbReference type="SMART" id="SM00490">
    <property type="entry name" value="HELICc"/>
    <property type="match status" value="1"/>
</dbReference>
<keyword evidence="7" id="KW-1185">Reference proteome</keyword>
<evidence type="ECO:0000259" key="5">
    <source>
        <dbReference type="PROSITE" id="PS51194"/>
    </source>
</evidence>
<dbReference type="InterPro" id="IPR001650">
    <property type="entry name" value="Helicase_C-like"/>
</dbReference>
<dbReference type="SUPFAM" id="SSF52540">
    <property type="entry name" value="P-loop containing nucleoside triphosphate hydrolases"/>
    <property type="match status" value="1"/>
</dbReference>
<sequence length="849" mass="95281">MEHLFFSLGRQYNLGSSWCIESNNSMETYGWELDTDELKSVICCGRVGDPARRNAFSYAAATLATELRVVSGWWRGAKMLMSPPSHSSHHGYDLLDVDTKLPEQLKLGFVSCRSEEKPAALLCLLRHAMPPGSQTVIFVATKHHVEYLHLVSTPLSQLTAFSTTCYLTAFRNIMHSQTCAAARHRYIFDRASVSTSIDWFSSPLPPAEEVKYVPASATHCMKLGRVGQRKFLAAGCVWQGIIQYHQHYARFLKPTNLPLVTADANLQIHMFLAFSRYCNPDRVKEVSCVGGVGGWKAEGSEAVWAAWLMGGIDGQLVVQGRGTKTKKKGSSSTLAMCRLTGHYLGCRRLWCTPLNGLARWAGDSWYSGRCQLRHTRARVLVARPSSHYRASPPSHFSSKHRQAKQLCGETVSVKRERTPAVWGMEGRYAEQEGERKGEREVAAWWAPEVHPVIRSQHRAATNRDTVRCLGVSQSHVECRASSDELCEELSEELCEVLCEVLCDVLVWCHMVMMMLSQDVVLIAWSKSSLSELVGGIRGNCGWGSEMIPGVPSCRQSSGLVLALRYWSRSDMRALAHNRLIKKPIICSSCAKWARMPRGVLAPSTPHSLSGPEHPRWLLLHPHLIRLILDAAGISNTFIYSNLDPSARKINAAKFQKSKVSVMLVTDIAARGIDIPQLDVVINYSFPAKPKLFVHRIANMLCTGRCARAGRSGVAFSLLSGDEQPYLLDLYLFLGRSLMLHRGEKSWEQGEWPDGVVGVVPLPLLEEEHSRLLQWHCTHTDLARHVLVFGLATTGDRSPAVVDYWMSGLSTRDEIRLCEYYLSLCLYYFEWQSLSTFSLWLQEHVMSFRR</sequence>
<keyword evidence="2" id="KW-0378">Hydrolase</keyword>
<feature type="domain" description="Helicase C-terminal" evidence="5">
    <location>
        <begin position="578"/>
        <end position="751"/>
    </location>
</feature>
<organism evidence="6 7">
    <name type="scientific">Dryococelus australis</name>
    <dbReference type="NCBI Taxonomy" id="614101"/>
    <lineage>
        <taxon>Eukaryota</taxon>
        <taxon>Metazoa</taxon>
        <taxon>Ecdysozoa</taxon>
        <taxon>Arthropoda</taxon>
        <taxon>Hexapoda</taxon>
        <taxon>Insecta</taxon>
        <taxon>Pterygota</taxon>
        <taxon>Neoptera</taxon>
        <taxon>Polyneoptera</taxon>
        <taxon>Phasmatodea</taxon>
        <taxon>Verophasmatodea</taxon>
        <taxon>Anareolatae</taxon>
        <taxon>Phasmatidae</taxon>
        <taxon>Eurycanthinae</taxon>
        <taxon>Dryococelus</taxon>
    </lineage>
</organism>
<evidence type="ECO:0000256" key="3">
    <source>
        <dbReference type="ARBA" id="ARBA00022806"/>
    </source>
</evidence>
<dbReference type="Gene3D" id="3.40.50.300">
    <property type="entry name" value="P-loop containing nucleotide triphosphate hydrolases"/>
    <property type="match status" value="1"/>
</dbReference>
<comment type="caution">
    <text evidence="6">The sequence shown here is derived from an EMBL/GenBank/DDBJ whole genome shotgun (WGS) entry which is preliminary data.</text>
</comment>
<keyword evidence="1" id="KW-0547">Nucleotide-binding</keyword>
<evidence type="ECO:0000256" key="1">
    <source>
        <dbReference type="ARBA" id="ARBA00022741"/>
    </source>
</evidence>
<proteinExistence type="predicted"/>
<dbReference type="InterPro" id="IPR050079">
    <property type="entry name" value="DEAD_box_RNA_helicase"/>
</dbReference>
<dbReference type="PANTHER" id="PTHR47959:SF8">
    <property type="entry name" value="RNA HELICASE"/>
    <property type="match status" value="1"/>
</dbReference>
<keyword evidence="3" id="KW-0347">Helicase</keyword>
<dbReference type="PANTHER" id="PTHR47959">
    <property type="entry name" value="ATP-DEPENDENT RNA HELICASE RHLE-RELATED"/>
    <property type="match status" value="1"/>
</dbReference>
<keyword evidence="4" id="KW-0067">ATP-binding</keyword>
<gene>
    <name evidence="6" type="ORF">PR048_001769</name>
</gene>
<dbReference type="PROSITE" id="PS51194">
    <property type="entry name" value="HELICASE_CTER"/>
    <property type="match status" value="1"/>
</dbReference>
<name>A0ABQ9IJR2_9NEOP</name>
<dbReference type="Proteomes" id="UP001159363">
    <property type="component" value="Chromosome 1"/>
</dbReference>
<accession>A0ABQ9IJR2</accession>
<evidence type="ECO:0000313" key="7">
    <source>
        <dbReference type="Proteomes" id="UP001159363"/>
    </source>
</evidence>
<dbReference type="EMBL" id="JARBHB010000001">
    <property type="protein sequence ID" value="KAJ8896425.1"/>
    <property type="molecule type" value="Genomic_DNA"/>
</dbReference>
<reference evidence="6 7" key="1">
    <citation type="submission" date="2023-02" db="EMBL/GenBank/DDBJ databases">
        <title>LHISI_Scaffold_Assembly.</title>
        <authorList>
            <person name="Stuart O.P."/>
            <person name="Cleave R."/>
            <person name="Magrath M.J.L."/>
            <person name="Mikheyev A.S."/>
        </authorList>
    </citation>
    <scope>NUCLEOTIDE SEQUENCE [LARGE SCALE GENOMIC DNA]</scope>
    <source>
        <strain evidence="6">Daus_M_001</strain>
        <tissue evidence="6">Leg muscle</tissue>
    </source>
</reference>
<dbReference type="InterPro" id="IPR027417">
    <property type="entry name" value="P-loop_NTPase"/>
</dbReference>